<dbReference type="Proteomes" id="UP000319210">
    <property type="component" value="Unassembled WGS sequence"/>
</dbReference>
<protein>
    <submittedName>
        <fullName evidence="2">Uncharacterized protein</fullName>
    </submittedName>
</protein>
<dbReference type="EMBL" id="BJMM01000022">
    <property type="protein sequence ID" value="GEB51619.1"/>
    <property type="molecule type" value="Genomic_DNA"/>
</dbReference>
<name>A0A4Y3R2U6_STRCI</name>
<evidence type="ECO:0000313" key="2">
    <source>
        <dbReference type="EMBL" id="GEB51619.1"/>
    </source>
</evidence>
<organism evidence="2 3">
    <name type="scientific">Streptomyces cacaoi</name>
    <dbReference type="NCBI Taxonomy" id="1898"/>
    <lineage>
        <taxon>Bacteria</taxon>
        <taxon>Bacillati</taxon>
        <taxon>Actinomycetota</taxon>
        <taxon>Actinomycetes</taxon>
        <taxon>Kitasatosporales</taxon>
        <taxon>Streptomycetaceae</taxon>
        <taxon>Streptomyces</taxon>
    </lineage>
</organism>
<sequence length="93" mass="9408">MAGVSPAKGIRPRRTGIPACRIPRRTRAPPARARALPRGGGPAGLSSGAGRGTPGGRAGPERGEAAQLPARSGDVPHMCPLGNSAPPWRQSDS</sequence>
<reference evidence="2 3" key="1">
    <citation type="submission" date="2019-06" db="EMBL/GenBank/DDBJ databases">
        <title>Whole genome shotgun sequence of Streptomyces cacaoi subsp. cacaoi NBRC 12748.</title>
        <authorList>
            <person name="Hosoyama A."/>
            <person name="Uohara A."/>
            <person name="Ohji S."/>
            <person name="Ichikawa N."/>
        </authorList>
    </citation>
    <scope>NUCLEOTIDE SEQUENCE [LARGE SCALE GENOMIC DNA]</scope>
    <source>
        <strain evidence="2 3">NBRC 12748</strain>
    </source>
</reference>
<keyword evidence="3" id="KW-1185">Reference proteome</keyword>
<proteinExistence type="predicted"/>
<evidence type="ECO:0000256" key="1">
    <source>
        <dbReference type="SAM" id="MobiDB-lite"/>
    </source>
</evidence>
<feature type="compositionally biased region" description="Gly residues" evidence="1">
    <location>
        <begin position="38"/>
        <end position="58"/>
    </location>
</feature>
<gene>
    <name evidence="2" type="ORF">SCA03_41700</name>
</gene>
<feature type="region of interest" description="Disordered" evidence="1">
    <location>
        <begin position="1"/>
        <end position="93"/>
    </location>
</feature>
<comment type="caution">
    <text evidence="2">The sequence shown here is derived from an EMBL/GenBank/DDBJ whole genome shotgun (WGS) entry which is preliminary data.</text>
</comment>
<feature type="compositionally biased region" description="Low complexity" evidence="1">
    <location>
        <begin position="28"/>
        <end position="37"/>
    </location>
</feature>
<accession>A0A4Y3R2U6</accession>
<evidence type="ECO:0000313" key="3">
    <source>
        <dbReference type="Proteomes" id="UP000319210"/>
    </source>
</evidence>
<dbReference type="AlphaFoldDB" id="A0A4Y3R2U6"/>